<dbReference type="AlphaFoldDB" id="A0A8S4QQ87"/>
<comment type="caution">
    <text evidence="3">The sequence shown here is derived from an EMBL/GenBank/DDBJ whole genome shotgun (WGS) entry which is preliminary data.</text>
</comment>
<dbReference type="GO" id="GO:0006629">
    <property type="term" value="P:lipid metabolic process"/>
    <property type="evidence" value="ECO:0007669"/>
    <property type="project" value="InterPro"/>
</dbReference>
<dbReference type="GO" id="GO:0008081">
    <property type="term" value="F:phosphoric diester hydrolase activity"/>
    <property type="evidence" value="ECO:0007669"/>
    <property type="project" value="InterPro"/>
</dbReference>
<dbReference type="InterPro" id="IPR030395">
    <property type="entry name" value="GP_PDE_dom"/>
</dbReference>
<name>A0A8S4QQ87_9NEOP</name>
<proteinExistence type="predicted"/>
<dbReference type="InterPro" id="IPR017946">
    <property type="entry name" value="PLC-like_Pdiesterase_TIM-brl"/>
</dbReference>
<accession>A0A8S4QQ87</accession>
<organism evidence="3 4">
    <name type="scientific">Pararge aegeria aegeria</name>
    <dbReference type="NCBI Taxonomy" id="348720"/>
    <lineage>
        <taxon>Eukaryota</taxon>
        <taxon>Metazoa</taxon>
        <taxon>Ecdysozoa</taxon>
        <taxon>Arthropoda</taxon>
        <taxon>Hexapoda</taxon>
        <taxon>Insecta</taxon>
        <taxon>Pterygota</taxon>
        <taxon>Neoptera</taxon>
        <taxon>Endopterygota</taxon>
        <taxon>Lepidoptera</taxon>
        <taxon>Glossata</taxon>
        <taxon>Ditrysia</taxon>
        <taxon>Papilionoidea</taxon>
        <taxon>Nymphalidae</taxon>
        <taxon>Satyrinae</taxon>
        <taxon>Satyrini</taxon>
        <taxon>Parargina</taxon>
        <taxon>Pararge</taxon>
    </lineage>
</organism>
<dbReference type="OrthoDB" id="197419at2759"/>
<dbReference type="SUPFAM" id="SSF51695">
    <property type="entry name" value="PLC-like phosphodiesterases"/>
    <property type="match status" value="1"/>
</dbReference>
<evidence type="ECO:0000313" key="4">
    <source>
        <dbReference type="Proteomes" id="UP000838756"/>
    </source>
</evidence>
<dbReference type="PROSITE" id="PS51704">
    <property type="entry name" value="GP_PDE"/>
    <property type="match status" value="1"/>
</dbReference>
<dbReference type="Gene3D" id="3.20.20.190">
    <property type="entry name" value="Phosphatidylinositol (PI) phosphodiesterase"/>
    <property type="match status" value="1"/>
</dbReference>
<keyword evidence="4" id="KW-1185">Reference proteome</keyword>
<feature type="transmembrane region" description="Helical" evidence="1">
    <location>
        <begin position="35"/>
        <end position="54"/>
    </location>
</feature>
<evidence type="ECO:0000259" key="2">
    <source>
        <dbReference type="PROSITE" id="PS51704"/>
    </source>
</evidence>
<keyword evidence="1" id="KW-1133">Transmembrane helix</keyword>
<feature type="domain" description="GP-PDE" evidence="2">
    <location>
        <begin position="86"/>
        <end position="108"/>
    </location>
</feature>
<dbReference type="Proteomes" id="UP000838756">
    <property type="component" value="Unassembled WGS sequence"/>
</dbReference>
<sequence length="108" mass="12015">MNDTTVESSGAMVKFSLMPPKFRLHRDIIFSLEDLFLLPLGLDIAILGIAAYYITRLKKPDQENVSNIFGPVPGTKESLLYPDKIVKCIAHRGAGLDAPENSMEAFKY</sequence>
<keyword evidence="1" id="KW-0812">Transmembrane</keyword>
<reference evidence="3" key="1">
    <citation type="submission" date="2022-03" db="EMBL/GenBank/DDBJ databases">
        <authorList>
            <person name="Lindestad O."/>
        </authorList>
    </citation>
    <scope>NUCLEOTIDE SEQUENCE</scope>
</reference>
<dbReference type="EMBL" id="CAKXAJ010017992">
    <property type="protein sequence ID" value="CAH2217372.1"/>
    <property type="molecule type" value="Genomic_DNA"/>
</dbReference>
<evidence type="ECO:0000256" key="1">
    <source>
        <dbReference type="SAM" id="Phobius"/>
    </source>
</evidence>
<gene>
    <name evidence="3" type="primary">jg20102</name>
    <name evidence="3" type="ORF">PAEG_LOCUS5284</name>
</gene>
<evidence type="ECO:0000313" key="3">
    <source>
        <dbReference type="EMBL" id="CAH2217372.1"/>
    </source>
</evidence>
<keyword evidence="1" id="KW-0472">Membrane</keyword>
<protein>
    <submittedName>
        <fullName evidence="3">Jg20102 protein</fullName>
    </submittedName>
</protein>
<feature type="non-terminal residue" evidence="3">
    <location>
        <position position="108"/>
    </location>
</feature>